<evidence type="ECO:0000256" key="1">
    <source>
        <dbReference type="SAM" id="MobiDB-lite"/>
    </source>
</evidence>
<gene>
    <name evidence="2" type="ORF">PXEA_LOCUS31196</name>
</gene>
<keyword evidence="3" id="KW-1185">Reference proteome</keyword>
<evidence type="ECO:0000313" key="3">
    <source>
        <dbReference type="Proteomes" id="UP000784294"/>
    </source>
</evidence>
<accession>A0A3S5B9K4</accession>
<feature type="region of interest" description="Disordered" evidence="1">
    <location>
        <begin position="36"/>
        <end position="57"/>
    </location>
</feature>
<dbReference type="AlphaFoldDB" id="A0A3S5B9K4"/>
<name>A0A3S5B9K4_9PLAT</name>
<comment type="caution">
    <text evidence="2">The sequence shown here is derived from an EMBL/GenBank/DDBJ whole genome shotgun (WGS) entry which is preliminary data.</text>
</comment>
<evidence type="ECO:0000313" key="2">
    <source>
        <dbReference type="EMBL" id="VEL37756.1"/>
    </source>
</evidence>
<organism evidence="2 3">
    <name type="scientific">Protopolystoma xenopodis</name>
    <dbReference type="NCBI Taxonomy" id="117903"/>
    <lineage>
        <taxon>Eukaryota</taxon>
        <taxon>Metazoa</taxon>
        <taxon>Spiralia</taxon>
        <taxon>Lophotrochozoa</taxon>
        <taxon>Platyhelminthes</taxon>
        <taxon>Monogenea</taxon>
        <taxon>Polyopisthocotylea</taxon>
        <taxon>Polystomatidea</taxon>
        <taxon>Polystomatidae</taxon>
        <taxon>Protopolystoma</taxon>
    </lineage>
</organism>
<dbReference type="EMBL" id="CAAALY010255899">
    <property type="protein sequence ID" value="VEL37756.1"/>
    <property type="molecule type" value="Genomic_DNA"/>
</dbReference>
<sequence>MLKESRRVLIAFKYAVLRGLEQQRRLDALAKESSAKDCPTCTNEANKPEETEAAAASNDFKTRPPALWSAVLICWSHGCNPVAIAWPVLLSSGLWVRVPLGVLADVDNLKKKPMSPLVHAWPFAETKLLAPVSCRLNHDDGKARTFIASVDSLSVDKALQAVSESSCPD</sequence>
<protein>
    <submittedName>
        <fullName evidence="2">Uncharacterized protein</fullName>
    </submittedName>
</protein>
<dbReference type="Proteomes" id="UP000784294">
    <property type="component" value="Unassembled WGS sequence"/>
</dbReference>
<proteinExistence type="predicted"/>
<reference evidence="2" key="1">
    <citation type="submission" date="2018-11" db="EMBL/GenBank/DDBJ databases">
        <authorList>
            <consortium name="Pathogen Informatics"/>
        </authorList>
    </citation>
    <scope>NUCLEOTIDE SEQUENCE</scope>
</reference>